<proteinExistence type="predicted"/>
<dbReference type="RefSeq" id="WP_187244201.1">
    <property type="nucleotide sequence ID" value="NZ_BAAAOK010000006.1"/>
</dbReference>
<protein>
    <submittedName>
        <fullName evidence="2">Uncharacterized protein</fullName>
    </submittedName>
</protein>
<accession>A0ABR7LQU0</accession>
<keyword evidence="3" id="KW-1185">Reference proteome</keyword>
<sequence>MTAGHGPAHERRSGTGPSAPQDAGPGRSPGGTRARAGDDTVADDCAMDFLSELDDVLWILEDTTSRVPEVAFRHAADKAGHVRELRRLLHRAHVVLVAWERELEAGD</sequence>
<evidence type="ECO:0000313" key="3">
    <source>
        <dbReference type="Proteomes" id="UP000805614"/>
    </source>
</evidence>
<evidence type="ECO:0000256" key="1">
    <source>
        <dbReference type="SAM" id="MobiDB-lite"/>
    </source>
</evidence>
<reference evidence="2 3" key="1">
    <citation type="submission" date="2020-06" db="EMBL/GenBank/DDBJ databases">
        <title>Actinomadura xiongansis sp. nov., isolated from soil of Baiyangdian.</title>
        <authorList>
            <person name="Zhang X."/>
        </authorList>
    </citation>
    <scope>NUCLEOTIDE SEQUENCE [LARGE SCALE GENOMIC DNA]</scope>
    <source>
        <strain evidence="2 3">HBUM206468</strain>
    </source>
</reference>
<name>A0ABR7LQU0_9ACTN</name>
<feature type="region of interest" description="Disordered" evidence="1">
    <location>
        <begin position="1"/>
        <end position="39"/>
    </location>
</feature>
<evidence type="ECO:0000313" key="2">
    <source>
        <dbReference type="EMBL" id="MBC6467206.1"/>
    </source>
</evidence>
<dbReference type="EMBL" id="JABVEC010000011">
    <property type="protein sequence ID" value="MBC6467206.1"/>
    <property type="molecule type" value="Genomic_DNA"/>
</dbReference>
<comment type="caution">
    <text evidence="2">The sequence shown here is derived from an EMBL/GenBank/DDBJ whole genome shotgun (WGS) entry which is preliminary data.</text>
</comment>
<dbReference type="Proteomes" id="UP000805614">
    <property type="component" value="Unassembled WGS sequence"/>
</dbReference>
<gene>
    <name evidence="2" type="ORF">HKK74_17090</name>
</gene>
<organism evidence="2 3">
    <name type="scientific">Actinomadura alba</name>
    <dbReference type="NCBI Taxonomy" id="406431"/>
    <lineage>
        <taxon>Bacteria</taxon>
        <taxon>Bacillati</taxon>
        <taxon>Actinomycetota</taxon>
        <taxon>Actinomycetes</taxon>
        <taxon>Streptosporangiales</taxon>
        <taxon>Thermomonosporaceae</taxon>
        <taxon>Actinomadura</taxon>
    </lineage>
</organism>